<dbReference type="PROSITE" id="PS00134">
    <property type="entry name" value="TRYPSIN_HIS"/>
    <property type="match status" value="1"/>
</dbReference>
<comment type="caution">
    <text evidence="3">The sequence shown here is derived from an EMBL/GenBank/DDBJ whole genome shotgun (WGS) entry which is preliminary data.</text>
</comment>
<dbReference type="InterPro" id="IPR050966">
    <property type="entry name" value="Glutamyl_endopeptidase"/>
</dbReference>
<evidence type="ECO:0000313" key="3">
    <source>
        <dbReference type="EMBL" id="MBR7833861.1"/>
    </source>
</evidence>
<dbReference type="GO" id="GO:0004252">
    <property type="term" value="F:serine-type endopeptidase activity"/>
    <property type="evidence" value="ECO:0007669"/>
    <property type="project" value="InterPro"/>
</dbReference>
<sequence length="275" mass="28565">MPIPSPLRRGSGPHHARRTSRAQRLAAVTAFAALATLGTGTSASGAASAAHTAMPRGTVFSGDPQVGAVFRNPSGSLPSHQCTGSVVDSPKGDLVITAAHCVYDASGPETGLVFVPQYDDGDAPYGSWNVSAVYAAKQWSSGRSPNYDVAFLEVHQSGSSTPIQDLVGADTLAVDQPASRLTTVVGYPSSSNAPITCTNRTTRFSRTQLRFDCRGYSSGTSGSPFLTHVDAQTGLGTVDGVIGGYQAGGNTADISYSMRFNEAVESLYQQAVRAK</sequence>
<reference evidence="3" key="1">
    <citation type="submission" date="2021-04" db="EMBL/GenBank/DDBJ databases">
        <title>Genome based classification of Actinospica acidithermotolerans sp. nov., an actinobacterium isolated from an Indonesian hot spring.</title>
        <authorList>
            <person name="Kusuma A.B."/>
            <person name="Putra K.E."/>
            <person name="Nafisah S."/>
            <person name="Loh J."/>
            <person name="Nouioui I."/>
            <person name="Goodfellow M."/>
        </authorList>
    </citation>
    <scope>NUCLEOTIDE SEQUENCE</scope>
    <source>
        <strain evidence="3">CSCA 57</strain>
    </source>
</reference>
<dbReference type="Gene3D" id="2.40.10.10">
    <property type="entry name" value="Trypsin-like serine proteases"/>
    <property type="match status" value="2"/>
</dbReference>
<evidence type="ECO:0000256" key="1">
    <source>
        <dbReference type="ARBA" id="ARBA00022729"/>
    </source>
</evidence>
<evidence type="ECO:0000313" key="4">
    <source>
        <dbReference type="Proteomes" id="UP000675781"/>
    </source>
</evidence>
<dbReference type="Proteomes" id="UP000675781">
    <property type="component" value="Unassembled WGS sequence"/>
</dbReference>
<dbReference type="GO" id="GO:0006508">
    <property type="term" value="P:proteolysis"/>
    <property type="evidence" value="ECO:0007669"/>
    <property type="project" value="InterPro"/>
</dbReference>
<dbReference type="PANTHER" id="PTHR15462">
    <property type="entry name" value="SERINE PROTEASE"/>
    <property type="match status" value="1"/>
</dbReference>
<dbReference type="Pfam" id="PF13365">
    <property type="entry name" value="Trypsin_2"/>
    <property type="match status" value="1"/>
</dbReference>
<proteinExistence type="predicted"/>
<evidence type="ECO:0000256" key="2">
    <source>
        <dbReference type="SAM" id="MobiDB-lite"/>
    </source>
</evidence>
<dbReference type="SUPFAM" id="SSF50494">
    <property type="entry name" value="Trypsin-like serine proteases"/>
    <property type="match status" value="1"/>
</dbReference>
<keyword evidence="1" id="KW-0732">Signal</keyword>
<accession>A0A941IT17</accession>
<keyword evidence="4" id="KW-1185">Reference proteome</keyword>
<gene>
    <name evidence="3" type="ORF">KDL01_11325</name>
</gene>
<feature type="compositionally biased region" description="Basic residues" evidence="2">
    <location>
        <begin position="11"/>
        <end position="20"/>
    </location>
</feature>
<dbReference type="InterPro" id="IPR009003">
    <property type="entry name" value="Peptidase_S1_PA"/>
</dbReference>
<name>A0A941IT17_9ACTN</name>
<feature type="region of interest" description="Disordered" evidence="2">
    <location>
        <begin position="1"/>
        <end position="20"/>
    </location>
</feature>
<dbReference type="InterPro" id="IPR018114">
    <property type="entry name" value="TRYPSIN_HIS"/>
</dbReference>
<organism evidence="3 4">
    <name type="scientific">Actinospica durhamensis</name>
    <dbReference type="NCBI Taxonomy" id="1508375"/>
    <lineage>
        <taxon>Bacteria</taxon>
        <taxon>Bacillati</taxon>
        <taxon>Actinomycetota</taxon>
        <taxon>Actinomycetes</taxon>
        <taxon>Catenulisporales</taxon>
        <taxon>Actinospicaceae</taxon>
        <taxon>Actinospica</taxon>
    </lineage>
</organism>
<dbReference type="InterPro" id="IPR043504">
    <property type="entry name" value="Peptidase_S1_PA_chymotrypsin"/>
</dbReference>
<dbReference type="RefSeq" id="WP_212528381.1">
    <property type="nucleotide sequence ID" value="NZ_JAGSOG010000041.1"/>
</dbReference>
<protein>
    <submittedName>
        <fullName evidence="3">Trypsin-like peptidase domain-containing protein</fullName>
    </submittedName>
</protein>
<dbReference type="PANTHER" id="PTHR15462:SF8">
    <property type="entry name" value="SERINE PROTEASE"/>
    <property type="match status" value="1"/>
</dbReference>
<dbReference type="EMBL" id="JAGSOG010000041">
    <property type="protein sequence ID" value="MBR7833861.1"/>
    <property type="molecule type" value="Genomic_DNA"/>
</dbReference>
<dbReference type="AlphaFoldDB" id="A0A941IT17"/>